<dbReference type="Gene3D" id="3.10.290.30">
    <property type="entry name" value="MM3350-like"/>
    <property type="match status" value="1"/>
</dbReference>
<dbReference type="PANTHER" id="PTHR41878:SF1">
    <property type="entry name" value="TNPR PROTEIN"/>
    <property type="match status" value="1"/>
</dbReference>
<proteinExistence type="predicted"/>
<dbReference type="InterPro" id="IPR024047">
    <property type="entry name" value="MM3350-like_sf"/>
</dbReference>
<accession>A0ABW4Q9V2</accession>
<dbReference type="Pfam" id="PF07929">
    <property type="entry name" value="PRiA4_ORF3"/>
    <property type="match status" value="1"/>
</dbReference>
<feature type="domain" description="Plasmid pRiA4b Orf3-like" evidence="1">
    <location>
        <begin position="20"/>
        <end position="214"/>
    </location>
</feature>
<evidence type="ECO:0000313" key="3">
    <source>
        <dbReference type="Proteomes" id="UP001597307"/>
    </source>
</evidence>
<evidence type="ECO:0000313" key="2">
    <source>
        <dbReference type="EMBL" id="MFD1847477.1"/>
    </source>
</evidence>
<dbReference type="SUPFAM" id="SSF159941">
    <property type="entry name" value="MM3350-like"/>
    <property type="match status" value="1"/>
</dbReference>
<dbReference type="InterPro" id="IPR012912">
    <property type="entry name" value="Plasmid_pRiA4b_Orf3-like"/>
</dbReference>
<sequence length="237" mass="26968">MNESLPAPARVNPRSKGKLIRAKITLLGSDPKIWRSFEVDSSLYLDEFHDVLQVMMGWEDSHLHSFTEHNPNTPGRRPSTTRSWAPVYVRAEDDDGWYDPEETVRVGKVLNEGSTPLFYEYDFGDGWTHRIDWVETVKKNSSDAHARVIRGKRRCPLEDSGGIGGYEHLLTTLANLDTVEETEREHAQWLHEWAQGTAQRSGGEENFDPGYFDLAAVNTNLEKLFTPDPGEERLGNL</sequence>
<dbReference type="RefSeq" id="WP_343881134.1">
    <property type="nucleotide sequence ID" value="NZ_BAAAIJ010000054.1"/>
</dbReference>
<organism evidence="2 3">
    <name type="scientific">Arthrobacter flavus</name>
    <dbReference type="NCBI Taxonomy" id="95172"/>
    <lineage>
        <taxon>Bacteria</taxon>
        <taxon>Bacillati</taxon>
        <taxon>Actinomycetota</taxon>
        <taxon>Actinomycetes</taxon>
        <taxon>Micrococcales</taxon>
        <taxon>Micrococcaceae</taxon>
        <taxon>Arthrobacter</taxon>
    </lineage>
</organism>
<reference evidence="3" key="1">
    <citation type="journal article" date="2019" name="Int. J. Syst. Evol. Microbiol.">
        <title>The Global Catalogue of Microorganisms (GCM) 10K type strain sequencing project: providing services to taxonomists for standard genome sequencing and annotation.</title>
        <authorList>
            <consortium name="The Broad Institute Genomics Platform"/>
            <consortium name="The Broad Institute Genome Sequencing Center for Infectious Disease"/>
            <person name="Wu L."/>
            <person name="Ma J."/>
        </authorList>
    </citation>
    <scope>NUCLEOTIDE SEQUENCE [LARGE SCALE GENOMIC DNA]</scope>
    <source>
        <strain evidence="3">JCM 11496</strain>
    </source>
</reference>
<dbReference type="PANTHER" id="PTHR41878">
    <property type="entry name" value="LEXA REPRESSOR-RELATED"/>
    <property type="match status" value="1"/>
</dbReference>
<gene>
    <name evidence="2" type="ORF">ACFSFX_12835</name>
</gene>
<evidence type="ECO:0000259" key="1">
    <source>
        <dbReference type="Pfam" id="PF07929"/>
    </source>
</evidence>
<dbReference type="Proteomes" id="UP001597307">
    <property type="component" value="Unassembled WGS sequence"/>
</dbReference>
<dbReference type="EMBL" id="JBHUGA010000054">
    <property type="protein sequence ID" value="MFD1847477.1"/>
    <property type="molecule type" value="Genomic_DNA"/>
</dbReference>
<comment type="caution">
    <text evidence="2">The sequence shown here is derived from an EMBL/GenBank/DDBJ whole genome shotgun (WGS) entry which is preliminary data.</text>
</comment>
<protein>
    <submittedName>
        <fullName evidence="2">Plasmid pRiA4b ORF-3 family protein</fullName>
    </submittedName>
</protein>
<keyword evidence="3" id="KW-1185">Reference proteome</keyword>
<name>A0ABW4Q9V2_9MICC</name>